<evidence type="ECO:0000256" key="1">
    <source>
        <dbReference type="SAM" id="Phobius"/>
    </source>
</evidence>
<reference evidence="2" key="1">
    <citation type="submission" date="2018-02" db="EMBL/GenBank/DDBJ databases">
        <title>Rhizophora mucronata_Transcriptome.</title>
        <authorList>
            <person name="Meera S.P."/>
            <person name="Sreeshan A."/>
            <person name="Augustine A."/>
        </authorList>
    </citation>
    <scope>NUCLEOTIDE SEQUENCE</scope>
    <source>
        <tissue evidence="2">Leaf</tissue>
    </source>
</reference>
<feature type="transmembrane region" description="Helical" evidence="1">
    <location>
        <begin position="7"/>
        <end position="27"/>
    </location>
</feature>
<keyword evidence="1" id="KW-0812">Transmembrane</keyword>
<organism evidence="2">
    <name type="scientific">Rhizophora mucronata</name>
    <name type="common">Asiatic mangrove</name>
    <dbReference type="NCBI Taxonomy" id="61149"/>
    <lineage>
        <taxon>Eukaryota</taxon>
        <taxon>Viridiplantae</taxon>
        <taxon>Streptophyta</taxon>
        <taxon>Embryophyta</taxon>
        <taxon>Tracheophyta</taxon>
        <taxon>Spermatophyta</taxon>
        <taxon>Magnoliopsida</taxon>
        <taxon>eudicotyledons</taxon>
        <taxon>Gunneridae</taxon>
        <taxon>Pentapetalae</taxon>
        <taxon>rosids</taxon>
        <taxon>fabids</taxon>
        <taxon>Malpighiales</taxon>
        <taxon>Rhizophoraceae</taxon>
        <taxon>Rhizophora</taxon>
    </lineage>
</organism>
<proteinExistence type="predicted"/>
<evidence type="ECO:0000313" key="2">
    <source>
        <dbReference type="EMBL" id="MBX71088.1"/>
    </source>
</evidence>
<accession>A0A2P2QVV0</accession>
<keyword evidence="1" id="KW-0472">Membrane</keyword>
<dbReference type="AlphaFoldDB" id="A0A2P2QVV0"/>
<name>A0A2P2QVV0_RHIMU</name>
<sequence length="29" mass="3653">MVSLLKFSWWFFKWLFSTLIICVHLPFVY</sequence>
<dbReference type="EMBL" id="GGEC01090604">
    <property type="protein sequence ID" value="MBX71088.1"/>
    <property type="molecule type" value="Transcribed_RNA"/>
</dbReference>
<protein>
    <submittedName>
        <fullName evidence="2">Uncharacterized protein</fullName>
    </submittedName>
</protein>
<keyword evidence="1" id="KW-1133">Transmembrane helix</keyword>